<proteinExistence type="predicted"/>
<feature type="non-terminal residue" evidence="1">
    <location>
        <position position="33"/>
    </location>
</feature>
<name>A0A382TAZ3_9ZZZZ</name>
<gene>
    <name evidence="1" type="ORF">METZ01_LOCUS372148</name>
</gene>
<dbReference type="AlphaFoldDB" id="A0A382TAZ3"/>
<protein>
    <submittedName>
        <fullName evidence="1">Uncharacterized protein</fullName>
    </submittedName>
</protein>
<accession>A0A382TAZ3</accession>
<dbReference type="EMBL" id="UINC01135259">
    <property type="protein sequence ID" value="SVD19294.1"/>
    <property type="molecule type" value="Genomic_DNA"/>
</dbReference>
<reference evidence="1" key="1">
    <citation type="submission" date="2018-05" db="EMBL/GenBank/DDBJ databases">
        <authorList>
            <person name="Lanie J.A."/>
            <person name="Ng W.-L."/>
            <person name="Kazmierczak K.M."/>
            <person name="Andrzejewski T.M."/>
            <person name="Davidsen T.M."/>
            <person name="Wayne K.J."/>
            <person name="Tettelin H."/>
            <person name="Glass J.I."/>
            <person name="Rusch D."/>
            <person name="Podicherti R."/>
            <person name="Tsui H.-C.T."/>
            <person name="Winkler M.E."/>
        </authorList>
    </citation>
    <scope>NUCLEOTIDE SEQUENCE</scope>
</reference>
<organism evidence="1">
    <name type="scientific">marine metagenome</name>
    <dbReference type="NCBI Taxonomy" id="408172"/>
    <lineage>
        <taxon>unclassified sequences</taxon>
        <taxon>metagenomes</taxon>
        <taxon>ecological metagenomes</taxon>
    </lineage>
</organism>
<sequence length="33" mass="3659">MQDYINYINGDWEKASNSKVPLNDAGFLLGDGL</sequence>
<evidence type="ECO:0000313" key="1">
    <source>
        <dbReference type="EMBL" id="SVD19294.1"/>
    </source>
</evidence>